<feature type="non-terminal residue" evidence="1">
    <location>
        <position position="31"/>
    </location>
</feature>
<accession>D9PM07</accession>
<gene>
    <name evidence="1" type="ORF">LDC_2583</name>
</gene>
<dbReference type="GO" id="GO:0016491">
    <property type="term" value="F:oxidoreductase activity"/>
    <property type="evidence" value="ECO:0007669"/>
    <property type="project" value="InterPro"/>
</dbReference>
<reference evidence="1" key="2">
    <citation type="journal article" date="2011" name="Microb. Ecol.">
        <title>Taxonomic and Functional Metagenomic Profiling of the Microbial Community in the Anoxic Sediment of a Sub-saline Shallow Lake (Laguna de Carrizo, Central Spain).</title>
        <authorList>
            <person name="Ferrer M."/>
            <person name="Guazzaroni M.E."/>
            <person name="Richter M."/>
            <person name="Garcia-Salamanca A."/>
            <person name="Yarza P."/>
            <person name="Suarez-Suarez A."/>
            <person name="Solano J."/>
            <person name="Alcaide M."/>
            <person name="van Dillewijn P."/>
            <person name="Molina-Henares M.A."/>
            <person name="Lopez-Cortes N."/>
            <person name="Al-Ramahi Y."/>
            <person name="Guerrero C."/>
            <person name="Acosta A."/>
            <person name="de Eugenio L.I."/>
            <person name="Martinez V."/>
            <person name="Marques S."/>
            <person name="Rojo F."/>
            <person name="Santero E."/>
            <person name="Genilloud O."/>
            <person name="Perez-Perez J."/>
            <person name="Rossello-Mora R."/>
            <person name="Ramos J.L."/>
        </authorList>
    </citation>
    <scope>NUCLEOTIDE SEQUENCE</scope>
</reference>
<evidence type="ECO:0008006" key="2">
    <source>
        <dbReference type="Google" id="ProtNLM"/>
    </source>
</evidence>
<dbReference type="AlphaFoldDB" id="D9PM07"/>
<dbReference type="EMBL" id="ADZX01000785">
    <property type="protein sequence ID" value="EFK95406.1"/>
    <property type="molecule type" value="Genomic_DNA"/>
</dbReference>
<evidence type="ECO:0000313" key="1">
    <source>
        <dbReference type="EMBL" id="EFK95406.1"/>
    </source>
</evidence>
<protein>
    <recommendedName>
        <fullName evidence="2">Nitroreductase</fullName>
    </recommendedName>
</protein>
<organism evidence="1">
    <name type="scientific">sediment metagenome</name>
    <dbReference type="NCBI Taxonomy" id="749907"/>
    <lineage>
        <taxon>unclassified sequences</taxon>
        <taxon>metagenomes</taxon>
        <taxon>ecological metagenomes</taxon>
    </lineage>
</organism>
<proteinExistence type="predicted"/>
<dbReference type="Gene3D" id="3.40.109.10">
    <property type="entry name" value="NADH Oxidase"/>
    <property type="match status" value="1"/>
</dbReference>
<sequence>MTDTAQAIRAVDDAITSRRSIRAFLPTPVPR</sequence>
<comment type="caution">
    <text evidence="1">The sequence shown here is derived from an EMBL/GenBank/DDBJ whole genome shotgun (WGS) entry which is preliminary data.</text>
</comment>
<reference evidence="1" key="1">
    <citation type="submission" date="2010-07" db="EMBL/GenBank/DDBJ databases">
        <authorList>
            <consortium name="CONSOLIDER consortium CSD2007-00005"/>
            <person name="Guazzaroni M.-E."/>
            <person name="Richter M."/>
            <person name="Garcia-Salamanca A."/>
            <person name="Yarza P."/>
            <person name="Ferrer M."/>
        </authorList>
    </citation>
    <scope>NUCLEOTIDE SEQUENCE</scope>
</reference>
<dbReference type="SUPFAM" id="SSF55469">
    <property type="entry name" value="FMN-dependent nitroreductase-like"/>
    <property type="match status" value="1"/>
</dbReference>
<dbReference type="InterPro" id="IPR000415">
    <property type="entry name" value="Nitroreductase-like"/>
</dbReference>
<name>D9PM07_9ZZZZ</name>